<dbReference type="EMBL" id="SISP01000032">
    <property type="protein sequence ID" value="TBM39791.1"/>
    <property type="molecule type" value="Genomic_DNA"/>
</dbReference>
<protein>
    <submittedName>
        <fullName evidence="1">Uncharacterized protein</fullName>
    </submittedName>
</protein>
<reference evidence="1 2" key="1">
    <citation type="submission" date="2019-02" db="EMBL/GenBank/DDBJ databases">
        <title>Genomic plasticity associated with the antimicrobial resistance in Vibrio cholerae.</title>
        <authorList>
            <person name="Verma J."/>
            <person name="Bag S."/>
            <person name="Saha B."/>
            <person name="Kumar P."/>
            <person name="Ghosh T.S."/>
            <person name="Dayal M."/>
            <person name="Senapati T."/>
            <person name="Mehra S."/>
            <person name="Dey P."/>
            <person name="Desigamani A."/>
            <person name="Kumar D."/>
            <person name="Rana P."/>
            <person name="Kumar B."/>
            <person name="Maiti T.K."/>
            <person name="Sharma N.C."/>
            <person name="Bhadra R.K."/>
            <person name="Mutreja A."/>
            <person name="Nair G.B."/>
            <person name="Ramamurthy T."/>
            <person name="Das B."/>
        </authorList>
    </citation>
    <scope>NUCLEOTIDE SEQUENCE [LARGE SCALE GENOMIC DNA]</scope>
    <source>
        <strain evidence="1 2">IDH06781</strain>
    </source>
</reference>
<proteinExistence type="predicted"/>
<sequence length="131" mass="14904">MQYLDQRIDALKKQLANEAPEVKAINEPAYRFAIRELELAKSALNKSKSEEITVPSYDDDYIDTLEKQVQTLVHHLQLVCFDVEALPYHQDIYGAGAKDMIDRIEALYETGKAADKVIGEHFELMNGFKGD</sequence>
<name>A0A7Z7YED1_VIBCL</name>
<organism evidence="1 2">
    <name type="scientific">Vibrio cholerae</name>
    <dbReference type="NCBI Taxonomy" id="666"/>
    <lineage>
        <taxon>Bacteria</taxon>
        <taxon>Pseudomonadati</taxon>
        <taxon>Pseudomonadota</taxon>
        <taxon>Gammaproteobacteria</taxon>
        <taxon>Vibrionales</taxon>
        <taxon>Vibrionaceae</taxon>
        <taxon>Vibrio</taxon>
    </lineage>
</organism>
<dbReference type="Proteomes" id="UP000294145">
    <property type="component" value="Unassembled WGS sequence"/>
</dbReference>
<comment type="caution">
    <text evidence="1">The sequence shown here is derived from an EMBL/GenBank/DDBJ whole genome shotgun (WGS) entry which is preliminary data.</text>
</comment>
<dbReference type="AlphaFoldDB" id="A0A7Z7YED1"/>
<evidence type="ECO:0000313" key="1">
    <source>
        <dbReference type="EMBL" id="TBM39791.1"/>
    </source>
</evidence>
<gene>
    <name evidence="1" type="ORF">EYB64_16255</name>
</gene>
<dbReference type="RefSeq" id="WP_154813887.1">
    <property type="nucleotide sequence ID" value="NZ_SISP01000032.1"/>
</dbReference>
<evidence type="ECO:0000313" key="2">
    <source>
        <dbReference type="Proteomes" id="UP000294145"/>
    </source>
</evidence>
<accession>A0A7Z7YED1</accession>